<sequence length="118" mass="13177">MEEFRNEVIGTLQVSQELVTVTLRHGSIDVVVEGQGAALVRSHSSPCLPRWVKPGEGPSQLDRHLSGLCRPCLFFTRKADGCLRGDTCDHCHLCSAEQTRRKLNRAKAERRARRLAAQ</sequence>
<organism evidence="1">
    <name type="scientific">Cladocopium goreaui</name>
    <dbReference type="NCBI Taxonomy" id="2562237"/>
    <lineage>
        <taxon>Eukaryota</taxon>
        <taxon>Sar</taxon>
        <taxon>Alveolata</taxon>
        <taxon>Dinophyceae</taxon>
        <taxon>Suessiales</taxon>
        <taxon>Symbiodiniaceae</taxon>
        <taxon>Cladocopium</taxon>
    </lineage>
</organism>
<dbReference type="EMBL" id="CAMXCT010006707">
    <property type="protein sequence ID" value="CAI4018670.1"/>
    <property type="molecule type" value="Genomic_DNA"/>
</dbReference>
<evidence type="ECO:0000313" key="3">
    <source>
        <dbReference type="EMBL" id="CAL4805982.1"/>
    </source>
</evidence>
<gene>
    <name evidence="1" type="ORF">C1SCF055_LOCUS43220</name>
</gene>
<accession>A0A9P1M4S8</accession>
<dbReference type="EMBL" id="CAMXCT020006707">
    <property type="protein sequence ID" value="CAL1172045.1"/>
    <property type="molecule type" value="Genomic_DNA"/>
</dbReference>
<dbReference type="Proteomes" id="UP001152797">
    <property type="component" value="Unassembled WGS sequence"/>
</dbReference>
<evidence type="ECO:0000313" key="1">
    <source>
        <dbReference type="EMBL" id="CAI4018670.1"/>
    </source>
</evidence>
<comment type="caution">
    <text evidence="1">The sequence shown here is derived from an EMBL/GenBank/DDBJ whole genome shotgun (WGS) entry which is preliminary data.</text>
</comment>
<dbReference type="OrthoDB" id="10638791at2759"/>
<reference evidence="1" key="1">
    <citation type="submission" date="2022-10" db="EMBL/GenBank/DDBJ databases">
        <authorList>
            <person name="Chen Y."/>
            <person name="Dougan E. K."/>
            <person name="Chan C."/>
            <person name="Rhodes N."/>
            <person name="Thang M."/>
        </authorList>
    </citation>
    <scope>NUCLEOTIDE SEQUENCE</scope>
</reference>
<dbReference type="AlphaFoldDB" id="A0A9P1M4S8"/>
<proteinExistence type="predicted"/>
<name>A0A9P1M4S8_9DINO</name>
<dbReference type="EMBL" id="CAMXCT030006707">
    <property type="protein sequence ID" value="CAL4805982.1"/>
    <property type="molecule type" value="Genomic_DNA"/>
</dbReference>
<keyword evidence="4" id="KW-1185">Reference proteome</keyword>
<evidence type="ECO:0000313" key="4">
    <source>
        <dbReference type="Proteomes" id="UP001152797"/>
    </source>
</evidence>
<evidence type="ECO:0000313" key="2">
    <source>
        <dbReference type="EMBL" id="CAL1172045.1"/>
    </source>
</evidence>
<protein>
    <submittedName>
        <fullName evidence="3">C3H1-type domain-containing protein</fullName>
    </submittedName>
</protein>
<reference evidence="2" key="2">
    <citation type="submission" date="2024-04" db="EMBL/GenBank/DDBJ databases">
        <authorList>
            <person name="Chen Y."/>
            <person name="Shah S."/>
            <person name="Dougan E. K."/>
            <person name="Thang M."/>
            <person name="Chan C."/>
        </authorList>
    </citation>
    <scope>NUCLEOTIDE SEQUENCE [LARGE SCALE GENOMIC DNA]</scope>
</reference>